<evidence type="ECO:0000313" key="1">
    <source>
        <dbReference type="EMBL" id="JAD46582.1"/>
    </source>
</evidence>
<sequence>MGDWRAGCGPT</sequence>
<protein>
    <submittedName>
        <fullName evidence="1">Uncharacterized protein</fullName>
    </submittedName>
</protein>
<dbReference type="EMBL" id="GBRH01251313">
    <property type="protein sequence ID" value="JAD46582.1"/>
    <property type="molecule type" value="Transcribed_RNA"/>
</dbReference>
<reference evidence="1" key="1">
    <citation type="submission" date="2014-09" db="EMBL/GenBank/DDBJ databases">
        <authorList>
            <person name="Magalhaes I.L.F."/>
            <person name="Oliveira U."/>
            <person name="Santos F.R."/>
            <person name="Vidigal T.H.D.A."/>
            <person name="Brescovit A.D."/>
            <person name="Santos A.J."/>
        </authorList>
    </citation>
    <scope>NUCLEOTIDE SEQUENCE</scope>
    <source>
        <tissue evidence="1">Shoot tissue taken approximately 20 cm above the soil surface</tissue>
    </source>
</reference>
<name>A0A0A9AHL5_ARUDO</name>
<accession>A0A0A9AHL5</accession>
<organism evidence="1">
    <name type="scientific">Arundo donax</name>
    <name type="common">Giant reed</name>
    <name type="synonym">Donax arundinaceus</name>
    <dbReference type="NCBI Taxonomy" id="35708"/>
    <lineage>
        <taxon>Eukaryota</taxon>
        <taxon>Viridiplantae</taxon>
        <taxon>Streptophyta</taxon>
        <taxon>Embryophyta</taxon>
        <taxon>Tracheophyta</taxon>
        <taxon>Spermatophyta</taxon>
        <taxon>Magnoliopsida</taxon>
        <taxon>Liliopsida</taxon>
        <taxon>Poales</taxon>
        <taxon>Poaceae</taxon>
        <taxon>PACMAD clade</taxon>
        <taxon>Arundinoideae</taxon>
        <taxon>Arundineae</taxon>
        <taxon>Arundo</taxon>
    </lineage>
</organism>
<proteinExistence type="predicted"/>
<reference evidence="1" key="2">
    <citation type="journal article" date="2015" name="Data Brief">
        <title>Shoot transcriptome of the giant reed, Arundo donax.</title>
        <authorList>
            <person name="Barrero R.A."/>
            <person name="Guerrero F.D."/>
            <person name="Moolhuijzen P."/>
            <person name="Goolsby J.A."/>
            <person name="Tidwell J."/>
            <person name="Bellgard S.E."/>
            <person name="Bellgard M.I."/>
        </authorList>
    </citation>
    <scope>NUCLEOTIDE SEQUENCE</scope>
    <source>
        <tissue evidence="1">Shoot tissue taken approximately 20 cm above the soil surface</tissue>
    </source>
</reference>